<evidence type="ECO:0000313" key="1">
    <source>
        <dbReference type="EMBL" id="PZE19063.1"/>
    </source>
</evidence>
<name>A0A2W1NJ29_PAEXE</name>
<gene>
    <name evidence="1" type="ORF">CBW46_020390</name>
</gene>
<dbReference type="Proteomes" id="UP000214746">
    <property type="component" value="Unassembled WGS sequence"/>
</dbReference>
<evidence type="ECO:0000313" key="2">
    <source>
        <dbReference type="Proteomes" id="UP000214746"/>
    </source>
</evidence>
<accession>A0A2W1NJ29</accession>
<comment type="caution">
    <text evidence="1">The sequence shown here is derived from an EMBL/GenBank/DDBJ whole genome shotgun (WGS) entry which is preliminary data.</text>
</comment>
<keyword evidence="2" id="KW-1185">Reference proteome</keyword>
<protein>
    <submittedName>
        <fullName evidence="1">Uncharacterized protein</fullName>
    </submittedName>
</protein>
<dbReference type="AlphaFoldDB" id="A0A2W1NJ29"/>
<proteinExistence type="predicted"/>
<organism evidence="1 2">
    <name type="scientific">Paenibacillus xerothermodurans</name>
    <dbReference type="NCBI Taxonomy" id="1977292"/>
    <lineage>
        <taxon>Bacteria</taxon>
        <taxon>Bacillati</taxon>
        <taxon>Bacillota</taxon>
        <taxon>Bacilli</taxon>
        <taxon>Bacillales</taxon>
        <taxon>Paenibacillaceae</taxon>
        <taxon>Paenibacillus</taxon>
    </lineage>
</organism>
<sequence>MAFARWSDMVRAAEALRDLGVIDITLPPEYELGRDADSLIPDATEHTRSTISDFVLEISVEPGLSGSAADVASKYGGSCQ</sequence>
<dbReference type="EMBL" id="NHRJ02000022">
    <property type="protein sequence ID" value="PZE19063.1"/>
    <property type="molecule type" value="Genomic_DNA"/>
</dbReference>
<reference evidence="1" key="1">
    <citation type="submission" date="2018-06" db="EMBL/GenBank/DDBJ databases">
        <title>Paenibacillus xerothermodurans sp. nov. an extremely dry heat resistant spore forming bacterium isolated from the soil of Cape Canaveral, Florida.</title>
        <authorList>
            <person name="Seuylemezian A."/>
            <person name="Kaur N."/>
            <person name="Patil P."/>
            <person name="Patil P."/>
            <person name="Mayilraj S."/>
            <person name="Vaishampayan P."/>
        </authorList>
    </citation>
    <scope>NUCLEOTIDE SEQUENCE [LARGE SCALE GENOMIC DNA]</scope>
    <source>
        <strain evidence="1">ATCC 27380</strain>
    </source>
</reference>